<dbReference type="SUPFAM" id="SSF52540">
    <property type="entry name" value="P-loop containing nucleoside triphosphate hydrolases"/>
    <property type="match status" value="1"/>
</dbReference>
<dbReference type="Gene3D" id="3.40.50.300">
    <property type="entry name" value="P-loop containing nucleotide triphosphate hydrolases"/>
    <property type="match status" value="1"/>
</dbReference>
<gene>
    <name evidence="1" type="ORF">UFOPK3773_00040</name>
    <name evidence="2" type="ORF">UFOPK3992_00149</name>
</gene>
<reference evidence="1" key="1">
    <citation type="submission" date="2020-05" db="EMBL/GenBank/DDBJ databases">
        <authorList>
            <person name="Chiriac C."/>
            <person name="Salcher M."/>
            <person name="Ghai R."/>
            <person name="Kavagutti S V."/>
        </authorList>
    </citation>
    <scope>NUCLEOTIDE SEQUENCE</scope>
</reference>
<dbReference type="EMBL" id="CAFBNF010000002">
    <property type="protein sequence ID" value="CAB4927363.1"/>
    <property type="molecule type" value="Genomic_DNA"/>
</dbReference>
<sequence>MTAHDLRQSSGRALLLAGPRGSGTTSVAVAIGQLLDEARVPHAVIDLDGLCRPDPDLTPDQFTAMMLDTLATMTSRAVLASLDGTATLVLARAVRSLDEVALLRAAVGGALVALRLSVPLEITAARLRLHDTSDNPDSAVVTLAQGRLHLPAVSNHGRSPVDTAHEVLHRVGWIRRTITTMTP</sequence>
<proteinExistence type="predicted"/>
<name>A0A6J7I8I1_9ZZZZ</name>
<dbReference type="InterPro" id="IPR027417">
    <property type="entry name" value="P-loop_NTPase"/>
</dbReference>
<organism evidence="1">
    <name type="scientific">freshwater metagenome</name>
    <dbReference type="NCBI Taxonomy" id="449393"/>
    <lineage>
        <taxon>unclassified sequences</taxon>
        <taxon>metagenomes</taxon>
        <taxon>ecological metagenomes</taxon>
    </lineage>
</organism>
<evidence type="ECO:0000313" key="2">
    <source>
        <dbReference type="EMBL" id="CAB4992781.1"/>
    </source>
</evidence>
<dbReference type="AlphaFoldDB" id="A0A6J7I8I1"/>
<evidence type="ECO:0000313" key="1">
    <source>
        <dbReference type="EMBL" id="CAB4927363.1"/>
    </source>
</evidence>
<accession>A0A6J7I8I1</accession>
<dbReference type="EMBL" id="CAFBOZ010000012">
    <property type="protein sequence ID" value="CAB4992781.1"/>
    <property type="molecule type" value="Genomic_DNA"/>
</dbReference>
<protein>
    <submittedName>
        <fullName evidence="1">Unannotated protein</fullName>
    </submittedName>
</protein>